<evidence type="ECO:0008006" key="3">
    <source>
        <dbReference type="Google" id="ProtNLM"/>
    </source>
</evidence>
<evidence type="ECO:0000313" key="2">
    <source>
        <dbReference type="Proteomes" id="UP000774570"/>
    </source>
</evidence>
<name>A0ABS7FZT7_9ACTN</name>
<gene>
    <name evidence="1" type="ORF">K1Y72_21350</name>
</gene>
<keyword evidence="2" id="KW-1185">Reference proteome</keyword>
<evidence type="ECO:0000313" key="1">
    <source>
        <dbReference type="EMBL" id="MBW8484943.1"/>
    </source>
</evidence>
<organism evidence="1 2">
    <name type="scientific">Actinomadura parmotrematis</name>
    <dbReference type="NCBI Taxonomy" id="2864039"/>
    <lineage>
        <taxon>Bacteria</taxon>
        <taxon>Bacillati</taxon>
        <taxon>Actinomycetota</taxon>
        <taxon>Actinomycetes</taxon>
        <taxon>Streptosporangiales</taxon>
        <taxon>Thermomonosporaceae</taxon>
        <taxon>Actinomadura</taxon>
    </lineage>
</organism>
<sequence length="163" mass="16768">MPLLVAASCSAGGGDGATPRGYVRMQAPALSVARPGDWTKGPDASLPLSAQAPDRSALLEAVLDVSDHGSAGTLESISSAGALLRAKDYHRTGSKDIKVKGARAAHRTDYTFTDFRGAGGPGQGADIGVLGEDDHVHTVRITWARGKLPRDVVDGIIGSIRVG</sequence>
<comment type="caution">
    <text evidence="1">The sequence shown here is derived from an EMBL/GenBank/DDBJ whole genome shotgun (WGS) entry which is preliminary data.</text>
</comment>
<dbReference type="EMBL" id="JAIBOA010000013">
    <property type="protein sequence ID" value="MBW8484943.1"/>
    <property type="molecule type" value="Genomic_DNA"/>
</dbReference>
<dbReference type="RefSeq" id="WP_220168165.1">
    <property type="nucleotide sequence ID" value="NZ_JAIBOA010000013.1"/>
</dbReference>
<protein>
    <recommendedName>
        <fullName evidence="3">Lipoprotein</fullName>
    </recommendedName>
</protein>
<dbReference type="Proteomes" id="UP000774570">
    <property type="component" value="Unassembled WGS sequence"/>
</dbReference>
<accession>A0ABS7FZT7</accession>
<proteinExistence type="predicted"/>
<reference evidence="1 2" key="1">
    <citation type="submission" date="2021-07" db="EMBL/GenBank/DDBJ databases">
        <title>Actinomadura sp. PM05-2 isolated from lichen.</title>
        <authorList>
            <person name="Somphong A."/>
            <person name="Phongsopitanun W."/>
            <person name="Tanasupawat S."/>
            <person name="Peongsungnone V."/>
        </authorList>
    </citation>
    <scope>NUCLEOTIDE SEQUENCE [LARGE SCALE GENOMIC DNA]</scope>
    <source>
        <strain evidence="1 2">PM05-2</strain>
    </source>
</reference>